<dbReference type="InterPro" id="IPR017923">
    <property type="entry name" value="TFIIS_N"/>
</dbReference>
<sequence length="596" mass="67834">MSSSAEFSVNSVGWFILEGFPWWPVYFCDSKSLRTKLYYLGDGHAKILKKARDYSNDYVLVYFFGSHQFSLARTRRGVLKTWGCSDQSMLLKGHPRHLAKRGNQIEELQMAVHEDFLSQPEDSRLPPHFVPSDMNLALTPPLKVMSEDEMDVEDDEVMHDDDNEERNDETEKEDEEEDEPEGREKTPTKSRVHQEIVEKKSLSSGKRKRKSNEKVSSVTEKTDSKKIKETAESNRPKEQKAAEPRKQTTSGVIPSEDLEKLKLSTEKISTQSAHSTNDTTMLSDDKLSQKLETEIRWILNNCEFEEMTTKTVRRLLQQRLNMNLRSHKGIIKEVVTKVIATMEEGDDEPENSESQTIDTDTEHQPQAPTEPKLENPLIDSDPKESAQADTNPPKVENVPMKAILISEEDLVAAKGKLSDPKVSHEQILECLEALTSMPLTIQLLKRTGISRSVSSLRQHANDKVSASASALRAQWMKLLKADDDQQNDVKGKMIQPHQLPQEGSHTPQLSRLLEMVETLQDHVEYKDQVATKQTRTVHEKQLRVLNDLYQMRLSTKEIIESKVGMAVSRLRKSGNEALVKAASKLRRKWKTEAEAA</sequence>
<dbReference type="InterPro" id="IPR000313">
    <property type="entry name" value="PWWP_dom"/>
</dbReference>
<evidence type="ECO:0000256" key="1">
    <source>
        <dbReference type="ARBA" id="ARBA00004123"/>
    </source>
</evidence>
<dbReference type="Gene3D" id="1.20.930.10">
    <property type="entry name" value="Conserved domain common to transcription factors TFIIS, elongin A, CRSP70"/>
    <property type="match status" value="2"/>
</dbReference>
<protein>
    <submittedName>
        <fullName evidence="8">Uncharacterized protein AlNc14C56G4257</fullName>
    </submittedName>
</protein>
<evidence type="ECO:0000259" key="7">
    <source>
        <dbReference type="PROSITE" id="PS51998"/>
    </source>
</evidence>
<evidence type="ECO:0000256" key="4">
    <source>
        <dbReference type="SAM" id="MobiDB-lite"/>
    </source>
</evidence>
<dbReference type="InterPro" id="IPR035441">
    <property type="entry name" value="TFIIS/LEDGF_dom_sf"/>
</dbReference>
<dbReference type="SUPFAM" id="SSF63748">
    <property type="entry name" value="Tudor/PWWP/MBT"/>
    <property type="match status" value="1"/>
</dbReference>
<evidence type="ECO:0000313" key="8">
    <source>
        <dbReference type="EMBL" id="CCA18787.1"/>
    </source>
</evidence>
<dbReference type="PROSITE" id="PS51998">
    <property type="entry name" value="DEK_C"/>
    <property type="match status" value="1"/>
</dbReference>
<dbReference type="InterPro" id="IPR003617">
    <property type="entry name" value="TFIIS/CRSP70_N_sub"/>
</dbReference>
<feature type="domain" description="DEK-C" evidence="7">
    <location>
        <begin position="285"/>
        <end position="340"/>
    </location>
</feature>
<evidence type="ECO:0000259" key="6">
    <source>
        <dbReference type="PROSITE" id="PS51319"/>
    </source>
</evidence>
<name>F0WC74_9STRA</name>
<dbReference type="Gene3D" id="1.10.10.60">
    <property type="entry name" value="Homeodomain-like"/>
    <property type="match status" value="1"/>
</dbReference>
<dbReference type="Pfam" id="PF00855">
    <property type="entry name" value="PWWP"/>
    <property type="match status" value="1"/>
</dbReference>
<dbReference type="Pfam" id="PF08766">
    <property type="entry name" value="DEK_C"/>
    <property type="match status" value="1"/>
</dbReference>
<dbReference type="AlphaFoldDB" id="F0WC74"/>
<feature type="compositionally biased region" description="Acidic residues" evidence="4">
    <location>
        <begin position="151"/>
        <end position="181"/>
    </location>
</feature>
<accession>F0WC74</accession>
<reference evidence="8" key="1">
    <citation type="journal article" date="2011" name="PLoS Biol.">
        <title>Gene gain and loss during evolution of obligate parasitism in the white rust pathogen of Arabidopsis thaliana.</title>
        <authorList>
            <person name="Kemen E."/>
            <person name="Gardiner A."/>
            <person name="Schultz-Larsen T."/>
            <person name="Kemen A.C."/>
            <person name="Balmuth A.L."/>
            <person name="Robert-Seilaniantz A."/>
            <person name="Bailey K."/>
            <person name="Holub E."/>
            <person name="Studholme D.J."/>
            <person name="Maclean D."/>
            <person name="Jones J.D."/>
        </authorList>
    </citation>
    <scope>NUCLEOTIDE SEQUENCE</scope>
</reference>
<dbReference type="PROSITE" id="PS51319">
    <property type="entry name" value="TFIIS_N"/>
    <property type="match status" value="2"/>
</dbReference>
<proteinExistence type="predicted"/>
<dbReference type="SUPFAM" id="SSF109715">
    <property type="entry name" value="DEK C-terminal domain"/>
    <property type="match status" value="1"/>
</dbReference>
<dbReference type="EMBL" id="FR824101">
    <property type="protein sequence ID" value="CCA18787.1"/>
    <property type="molecule type" value="Genomic_DNA"/>
</dbReference>
<organism evidence="8">
    <name type="scientific">Albugo laibachii Nc14</name>
    <dbReference type="NCBI Taxonomy" id="890382"/>
    <lineage>
        <taxon>Eukaryota</taxon>
        <taxon>Sar</taxon>
        <taxon>Stramenopiles</taxon>
        <taxon>Oomycota</taxon>
        <taxon>Peronosporomycetes</taxon>
        <taxon>Albuginales</taxon>
        <taxon>Albuginaceae</taxon>
        <taxon>Albugo</taxon>
    </lineage>
</organism>
<feature type="domain" description="TFIIS N-terminal" evidence="6">
    <location>
        <begin position="517"/>
        <end position="596"/>
    </location>
</feature>
<dbReference type="CDD" id="cd00183">
    <property type="entry name" value="TFIIS_I"/>
    <property type="match status" value="1"/>
</dbReference>
<dbReference type="SMART" id="SM00509">
    <property type="entry name" value="TFS2N"/>
    <property type="match status" value="2"/>
</dbReference>
<feature type="compositionally biased region" description="Basic and acidic residues" evidence="4">
    <location>
        <begin position="220"/>
        <end position="246"/>
    </location>
</feature>
<dbReference type="HOGENOM" id="CLU_030763_0_0_1"/>
<reference evidence="8" key="2">
    <citation type="submission" date="2011-02" db="EMBL/GenBank/DDBJ databases">
        <authorList>
            <person name="MacLean D."/>
        </authorList>
    </citation>
    <scope>NUCLEOTIDE SEQUENCE</scope>
</reference>
<dbReference type="CDD" id="cd05162">
    <property type="entry name" value="PWWP"/>
    <property type="match status" value="1"/>
</dbReference>
<dbReference type="PROSITE" id="PS50812">
    <property type="entry name" value="PWWP"/>
    <property type="match status" value="1"/>
</dbReference>
<dbReference type="Pfam" id="PF08711">
    <property type="entry name" value="Med26"/>
    <property type="match status" value="2"/>
</dbReference>
<feature type="region of interest" description="Disordered" evidence="4">
    <location>
        <begin position="151"/>
        <end position="260"/>
    </location>
</feature>
<dbReference type="InterPro" id="IPR014876">
    <property type="entry name" value="DEK_C"/>
</dbReference>
<dbReference type="GO" id="GO:0005634">
    <property type="term" value="C:nucleus"/>
    <property type="evidence" value="ECO:0007669"/>
    <property type="project" value="UniProtKB-SubCell"/>
</dbReference>
<feature type="compositionally biased region" description="Basic and acidic residues" evidence="4">
    <location>
        <begin position="182"/>
        <end position="201"/>
    </location>
</feature>
<feature type="region of interest" description="Disordered" evidence="4">
    <location>
        <begin position="343"/>
        <end position="397"/>
    </location>
</feature>
<evidence type="ECO:0000259" key="5">
    <source>
        <dbReference type="PROSITE" id="PS50812"/>
    </source>
</evidence>
<gene>
    <name evidence="8" type="primary">AlNc14C56G4257</name>
    <name evidence="8" type="ORF">ALNC14_049300</name>
</gene>
<evidence type="ECO:0000256" key="2">
    <source>
        <dbReference type="ARBA" id="ARBA00023242"/>
    </source>
</evidence>
<dbReference type="SUPFAM" id="SSF47676">
    <property type="entry name" value="Conserved domain common to transcription factors TFIIS, elongin A, CRSP70"/>
    <property type="match status" value="2"/>
</dbReference>
<evidence type="ECO:0000256" key="3">
    <source>
        <dbReference type="PROSITE-ProRule" id="PRU00649"/>
    </source>
</evidence>
<feature type="domain" description="TFIIS N-terminal" evidence="6">
    <location>
        <begin position="408"/>
        <end position="482"/>
    </location>
</feature>
<comment type="subcellular location">
    <subcellularLocation>
        <location evidence="1 3">Nucleus</location>
    </subcellularLocation>
</comment>
<keyword evidence="2 3" id="KW-0539">Nucleus</keyword>
<feature type="domain" description="PWWP" evidence="5">
    <location>
        <begin position="9"/>
        <end position="83"/>
    </location>
</feature>
<dbReference type="Gene3D" id="2.30.30.140">
    <property type="match status" value="1"/>
</dbReference>